<evidence type="ECO:0000256" key="4">
    <source>
        <dbReference type="ARBA" id="ARBA00022833"/>
    </source>
</evidence>
<evidence type="ECO:0000259" key="7">
    <source>
        <dbReference type="PROSITE" id="PS50157"/>
    </source>
</evidence>
<dbReference type="GO" id="GO:0005694">
    <property type="term" value="C:chromosome"/>
    <property type="evidence" value="ECO:0007669"/>
    <property type="project" value="UniProtKB-ARBA"/>
</dbReference>
<dbReference type="GO" id="GO:0005634">
    <property type="term" value="C:nucleus"/>
    <property type="evidence" value="ECO:0007669"/>
    <property type="project" value="TreeGrafter"/>
</dbReference>
<dbReference type="InterPro" id="IPR036236">
    <property type="entry name" value="Znf_C2H2_sf"/>
</dbReference>
<reference evidence="8" key="1">
    <citation type="submission" date="2016-11" db="UniProtKB">
        <authorList>
            <consortium name="WormBaseParasite"/>
        </authorList>
    </citation>
    <scope>IDENTIFICATION</scope>
    <source>
        <strain evidence="8">pt0022</strain>
    </source>
</reference>
<dbReference type="AlphaFoldDB" id="A0A1I8EQ32"/>
<dbReference type="SUPFAM" id="SSF57667">
    <property type="entry name" value="beta-beta-alpha zinc fingers"/>
    <property type="match status" value="1"/>
</dbReference>
<dbReference type="PANTHER" id="PTHR24408">
    <property type="entry name" value="ZINC FINGER PROTEIN"/>
    <property type="match status" value="1"/>
</dbReference>
<dbReference type="Pfam" id="PF00096">
    <property type="entry name" value="zf-C2H2"/>
    <property type="match status" value="1"/>
</dbReference>
<keyword evidence="3 5" id="KW-0863">Zinc-finger</keyword>
<feature type="compositionally biased region" description="Low complexity" evidence="6">
    <location>
        <begin position="450"/>
        <end position="465"/>
    </location>
</feature>
<dbReference type="InterPro" id="IPR013087">
    <property type="entry name" value="Znf_C2H2_type"/>
</dbReference>
<evidence type="ECO:0000256" key="5">
    <source>
        <dbReference type="PROSITE-ProRule" id="PRU00042"/>
    </source>
</evidence>
<dbReference type="PROSITE" id="PS50157">
    <property type="entry name" value="ZINC_FINGER_C2H2_2"/>
    <property type="match status" value="2"/>
</dbReference>
<evidence type="ECO:0000313" key="8">
    <source>
        <dbReference type="WBParaSite" id="maker-PairedContig_3974-snap-gene-1.17-mRNA-1"/>
    </source>
</evidence>
<feature type="region of interest" description="Disordered" evidence="6">
    <location>
        <begin position="178"/>
        <end position="206"/>
    </location>
</feature>
<keyword evidence="1" id="KW-0479">Metal-binding</keyword>
<feature type="region of interest" description="Disordered" evidence="6">
    <location>
        <begin position="445"/>
        <end position="465"/>
    </location>
</feature>
<organism evidence="8">
    <name type="scientific">Wuchereria bancrofti</name>
    <dbReference type="NCBI Taxonomy" id="6293"/>
    <lineage>
        <taxon>Eukaryota</taxon>
        <taxon>Metazoa</taxon>
        <taxon>Ecdysozoa</taxon>
        <taxon>Nematoda</taxon>
        <taxon>Chromadorea</taxon>
        <taxon>Rhabditida</taxon>
        <taxon>Spirurina</taxon>
        <taxon>Spiruromorpha</taxon>
        <taxon>Filarioidea</taxon>
        <taxon>Onchocercidae</taxon>
        <taxon>Wuchereria</taxon>
    </lineage>
</organism>
<accession>A0A1I8EQ32</accession>
<evidence type="ECO:0000256" key="2">
    <source>
        <dbReference type="ARBA" id="ARBA00022737"/>
    </source>
</evidence>
<proteinExistence type="predicted"/>
<evidence type="ECO:0000256" key="1">
    <source>
        <dbReference type="ARBA" id="ARBA00022723"/>
    </source>
</evidence>
<evidence type="ECO:0000256" key="3">
    <source>
        <dbReference type="ARBA" id="ARBA00022771"/>
    </source>
</evidence>
<dbReference type="GO" id="GO:0043565">
    <property type="term" value="F:sequence-specific DNA binding"/>
    <property type="evidence" value="ECO:0007669"/>
    <property type="project" value="TreeGrafter"/>
</dbReference>
<dbReference type="GO" id="GO:0000981">
    <property type="term" value="F:DNA-binding transcription factor activity, RNA polymerase II-specific"/>
    <property type="evidence" value="ECO:0007669"/>
    <property type="project" value="TreeGrafter"/>
</dbReference>
<dbReference type="Gene3D" id="3.30.160.60">
    <property type="entry name" value="Classic Zinc Finger"/>
    <property type="match status" value="2"/>
</dbReference>
<keyword evidence="4" id="KW-0862">Zinc</keyword>
<dbReference type="PANTHER" id="PTHR24408:SF58">
    <property type="entry name" value="TRANSCRIPTION FACTOR (TFIIIA), PUTATIVE (AFU_ORTHOLOGUE AFUA_1G05150)-RELATED"/>
    <property type="match status" value="1"/>
</dbReference>
<protein>
    <recommendedName>
        <fullName evidence="7">C2H2-type domain-containing protein</fullName>
    </recommendedName>
</protein>
<evidence type="ECO:0000256" key="6">
    <source>
        <dbReference type="SAM" id="MobiDB-lite"/>
    </source>
</evidence>
<dbReference type="FunFam" id="3.30.160.60:FF:001732">
    <property type="entry name" value="Zgc:162936"/>
    <property type="match status" value="1"/>
</dbReference>
<dbReference type="GO" id="GO:0045893">
    <property type="term" value="P:positive regulation of DNA-templated transcription"/>
    <property type="evidence" value="ECO:0007669"/>
    <property type="project" value="UniProtKB-ARBA"/>
</dbReference>
<dbReference type="GO" id="GO:0008270">
    <property type="term" value="F:zinc ion binding"/>
    <property type="evidence" value="ECO:0007669"/>
    <property type="project" value="UniProtKB-KW"/>
</dbReference>
<dbReference type="SMART" id="SM00355">
    <property type="entry name" value="ZnF_C2H2"/>
    <property type="match status" value="2"/>
</dbReference>
<dbReference type="PROSITE" id="PS00028">
    <property type="entry name" value="ZINC_FINGER_C2H2_1"/>
    <property type="match status" value="2"/>
</dbReference>
<feature type="domain" description="C2H2-type" evidence="7">
    <location>
        <begin position="508"/>
        <end position="530"/>
    </location>
</feature>
<dbReference type="STRING" id="6293.A0A1I8EQ32"/>
<keyword evidence="2" id="KW-0677">Repeat</keyword>
<feature type="domain" description="C2H2-type" evidence="7">
    <location>
        <begin position="478"/>
        <end position="507"/>
    </location>
</feature>
<sequence length="573" mass="61656">MDRPIVVNSLLCFIHNYRHSLLPEQLKALLHNYFSKSARSMARATLTELLPSISLSEMATATYPADTTDPDDHVDNDSDLLYLYDRITSSEQSPVFVAADLNMLPLQLITDKDDSKSELLREIRQLKRFIQDALNGRVDEPSINQADSGVQTICERQPDCDLHDQSSSGCCLASPKSSFKSSTNASTSSPELPASTSSISSTPCSSLIPTTMASPVSPYHHPENNQSIGLNNSMLGGTLALNDNVSLSNGSSNQDGTSTITVIPSITNNYNRRKRDGCGNRLDAMIRKLANRQKEKEAAAAAILANGSSGISMCSGLITSTISSSSSLSSSSCSSSSSSSSLLLSSLSSSVTTTTTTTASLVVPPEQSSPPAKAIWHTQMIDPVAYVNMLRTMSGAAAAAAATAISSASSIFPSINKTMQNDHRSKNDSVTEFGDNLEDGSIELAEKNSSESSPSPSDSSNNVDDTTYTVADLAEKPFTCEHASCHKRFANKFLLKKHQFIHTGLRPHCCPFCGKRFNRKDNLLRHKKTHIANALGTDITSALSSDDFLLRLGADKPTIKLDNEHEEESENGQ</sequence>
<dbReference type="WBParaSite" id="maker-PairedContig_3974-snap-gene-1.17-mRNA-1">
    <property type="protein sequence ID" value="maker-PairedContig_3974-snap-gene-1.17-mRNA-1"/>
    <property type="gene ID" value="maker-PairedContig_3974-snap-gene-1.17"/>
</dbReference>
<name>A0A1I8EQ32_WUCBA</name>